<dbReference type="SUPFAM" id="SSF53756">
    <property type="entry name" value="UDP-Glycosyltransferase/glycogen phosphorylase"/>
    <property type="match status" value="1"/>
</dbReference>
<evidence type="ECO:0000256" key="9">
    <source>
        <dbReference type="ARBA" id="ARBA00023034"/>
    </source>
</evidence>
<dbReference type="InterPro" id="IPR055270">
    <property type="entry name" value="Glyco_tran_10_C"/>
</dbReference>
<dbReference type="PANTHER" id="PTHR48438:SF1">
    <property type="entry name" value="ALPHA-(1,3)-FUCOSYLTRANSFERASE C-RELATED"/>
    <property type="match status" value="1"/>
</dbReference>
<dbReference type="GO" id="GO:0017060">
    <property type="term" value="F:3-galactosyl-N-acetylglucosaminide 4-alpha-L-fucosyltransferase activity"/>
    <property type="evidence" value="ECO:0007669"/>
    <property type="project" value="EnsemblMetazoa"/>
</dbReference>
<comment type="pathway">
    <text evidence="2">Protein modification; protein glycosylation.</text>
</comment>
<dbReference type="InParanoid" id="G0N787"/>
<reference evidence="16" key="1">
    <citation type="submission" date="2011-07" db="EMBL/GenBank/DDBJ databases">
        <authorList>
            <consortium name="Caenorhabditis brenneri Sequencing and Analysis Consortium"/>
            <person name="Wilson R.K."/>
        </authorList>
    </citation>
    <scope>NUCLEOTIDE SEQUENCE [LARGE SCALE GENOMIC DNA]</scope>
    <source>
        <strain evidence="16">PB2801</strain>
    </source>
</reference>
<dbReference type="InterPro" id="IPR001503">
    <property type="entry name" value="Glyco_trans_10"/>
</dbReference>
<dbReference type="Proteomes" id="UP000008068">
    <property type="component" value="Unassembled WGS sequence"/>
</dbReference>
<keyword evidence="7" id="KW-0735">Signal-anchor</keyword>
<sequence length="280" mass="32684">MKKISIRTAFHWTCFIGLSVFVAITFYTVQRDYLEMARMENISGKIIIFAATGFFDVPITSSALRKCSGSLKDSCAITSHWEHYPKARAVVFHSRDIDQNSLLTFPFVRRSEIPYVMMASESPYYAQMAEYKNYFNWTMTYRKDSDVFGPYGGLVKNNQTATVNYTSIWESKTKDVLWLVSNNIHVNNRRKEVVDKLKQLGMNIDLYGQVYNNEPADCPRYGAMEECEEKLQKPYKFTIAFENSNCKDYVTEKFWNKAGRYQMVPIVMERKIYRDLGVRV</sequence>
<dbReference type="Gene3D" id="3.40.50.11660">
    <property type="entry name" value="Glycosyl transferase family 10, C-terminal domain"/>
    <property type="match status" value="1"/>
</dbReference>
<dbReference type="EC" id="2.4.1.-" evidence="12"/>
<evidence type="ECO:0000259" key="13">
    <source>
        <dbReference type="Pfam" id="PF00852"/>
    </source>
</evidence>
<dbReference type="InterPro" id="IPR031481">
    <property type="entry name" value="Glyco_tran_10_N"/>
</dbReference>
<evidence type="ECO:0000256" key="11">
    <source>
        <dbReference type="ARBA" id="ARBA00023180"/>
    </source>
</evidence>
<evidence type="ECO:0000313" key="16">
    <source>
        <dbReference type="Proteomes" id="UP000008068"/>
    </source>
</evidence>
<evidence type="ECO:0000256" key="5">
    <source>
        <dbReference type="ARBA" id="ARBA00022679"/>
    </source>
</evidence>
<keyword evidence="10 12" id="KW-0472">Membrane</keyword>
<evidence type="ECO:0000259" key="14">
    <source>
        <dbReference type="Pfam" id="PF17039"/>
    </source>
</evidence>
<dbReference type="AlphaFoldDB" id="G0N787"/>
<dbReference type="InterPro" id="IPR038577">
    <property type="entry name" value="GT10-like_C_sf"/>
</dbReference>
<evidence type="ECO:0000256" key="1">
    <source>
        <dbReference type="ARBA" id="ARBA00004447"/>
    </source>
</evidence>
<dbReference type="HOGENOM" id="CLU_1176348_0_0_1"/>
<dbReference type="Pfam" id="PF00852">
    <property type="entry name" value="Glyco_transf_10"/>
    <property type="match status" value="1"/>
</dbReference>
<gene>
    <name evidence="15" type="ORF">CAEBREN_25105</name>
</gene>
<dbReference type="OrthoDB" id="5912041at2759"/>
<organism evidence="16">
    <name type="scientific">Caenorhabditis brenneri</name>
    <name type="common">Nematode worm</name>
    <dbReference type="NCBI Taxonomy" id="135651"/>
    <lineage>
        <taxon>Eukaryota</taxon>
        <taxon>Metazoa</taxon>
        <taxon>Ecdysozoa</taxon>
        <taxon>Nematoda</taxon>
        <taxon>Chromadorea</taxon>
        <taxon>Rhabditida</taxon>
        <taxon>Rhabditina</taxon>
        <taxon>Rhabditomorpha</taxon>
        <taxon>Rhabditoidea</taxon>
        <taxon>Rhabditidae</taxon>
        <taxon>Peloderinae</taxon>
        <taxon>Caenorhabditis</taxon>
    </lineage>
</organism>
<evidence type="ECO:0000256" key="4">
    <source>
        <dbReference type="ARBA" id="ARBA00022676"/>
    </source>
</evidence>
<keyword evidence="6 12" id="KW-0812">Transmembrane</keyword>
<feature type="domain" description="Fucosyltransferase N-terminal" evidence="14">
    <location>
        <begin position="61"/>
        <end position="152"/>
    </location>
</feature>
<dbReference type="UniPathway" id="UPA00378"/>
<dbReference type="OMA" id="CAITSHW"/>
<dbReference type="PANTHER" id="PTHR48438">
    <property type="entry name" value="ALPHA-(1,3)-FUCOSYLTRANSFERASE C-RELATED"/>
    <property type="match status" value="1"/>
</dbReference>
<comment type="similarity">
    <text evidence="3 12">Belongs to the glycosyltransferase 10 family.</text>
</comment>
<accession>G0N787</accession>
<evidence type="ECO:0000256" key="2">
    <source>
        <dbReference type="ARBA" id="ARBA00004922"/>
    </source>
</evidence>
<evidence type="ECO:0000256" key="10">
    <source>
        <dbReference type="ARBA" id="ARBA00023136"/>
    </source>
</evidence>
<dbReference type="STRING" id="135651.G0N787"/>
<protein>
    <recommendedName>
        <fullName evidence="12">Fucosyltransferase</fullName>
        <ecNumber evidence="12">2.4.1.-</ecNumber>
    </recommendedName>
</protein>
<feature type="transmembrane region" description="Helical" evidence="12">
    <location>
        <begin position="12"/>
        <end position="30"/>
    </location>
</feature>
<dbReference type="EMBL" id="GL379846">
    <property type="protein sequence ID" value="EGT54551.1"/>
    <property type="molecule type" value="Genomic_DNA"/>
</dbReference>
<evidence type="ECO:0000256" key="8">
    <source>
        <dbReference type="ARBA" id="ARBA00022989"/>
    </source>
</evidence>
<evidence type="ECO:0000256" key="7">
    <source>
        <dbReference type="ARBA" id="ARBA00022968"/>
    </source>
</evidence>
<keyword evidence="5 12" id="KW-0808">Transferase</keyword>
<evidence type="ECO:0000313" key="15">
    <source>
        <dbReference type="EMBL" id="EGT54551.1"/>
    </source>
</evidence>
<feature type="domain" description="Fucosyltransferase C-terminal" evidence="13">
    <location>
        <begin position="169"/>
        <end position="274"/>
    </location>
</feature>
<proteinExistence type="inferred from homology"/>
<evidence type="ECO:0000256" key="3">
    <source>
        <dbReference type="ARBA" id="ARBA00008919"/>
    </source>
</evidence>
<keyword evidence="11" id="KW-0325">Glycoprotein</keyword>
<name>G0N787_CAEBE</name>
<keyword evidence="16" id="KW-1185">Reference proteome</keyword>
<keyword evidence="4 12" id="KW-0328">Glycosyltransferase</keyword>
<dbReference type="GO" id="GO:0006491">
    <property type="term" value="P:N-glycan processing"/>
    <property type="evidence" value="ECO:0007669"/>
    <property type="project" value="EnsemblMetazoa"/>
</dbReference>
<evidence type="ECO:0000256" key="12">
    <source>
        <dbReference type="RuleBase" id="RU003832"/>
    </source>
</evidence>
<keyword evidence="8 12" id="KW-1133">Transmembrane helix</keyword>
<dbReference type="GO" id="GO:0032580">
    <property type="term" value="C:Golgi cisterna membrane"/>
    <property type="evidence" value="ECO:0007669"/>
    <property type="project" value="UniProtKB-SubCell"/>
</dbReference>
<comment type="subcellular location">
    <subcellularLocation>
        <location evidence="1 12">Golgi apparatus</location>
        <location evidence="1 12">Golgi stack membrane</location>
        <topology evidence="1 12">Single-pass type II membrane protein</topology>
    </subcellularLocation>
</comment>
<evidence type="ECO:0000256" key="6">
    <source>
        <dbReference type="ARBA" id="ARBA00022692"/>
    </source>
</evidence>
<keyword evidence="9 12" id="KW-0333">Golgi apparatus</keyword>
<dbReference type="eggNOG" id="KOG2619">
    <property type="taxonomic scope" value="Eukaryota"/>
</dbReference>
<dbReference type="Pfam" id="PF17039">
    <property type="entry name" value="Glyco_tran_10_N"/>
    <property type="match status" value="1"/>
</dbReference>